<dbReference type="Proteomes" id="UP001241472">
    <property type="component" value="Unassembled WGS sequence"/>
</dbReference>
<name>A0ABT9PT40_9HYPH</name>
<dbReference type="EMBL" id="JAUSRF010000007">
    <property type="protein sequence ID" value="MDP9837630.1"/>
    <property type="molecule type" value="Genomic_DNA"/>
</dbReference>
<reference evidence="1 2" key="1">
    <citation type="submission" date="2023-07" db="EMBL/GenBank/DDBJ databases">
        <title>Sorghum-associated microbial communities from plants grown in Nebraska, USA.</title>
        <authorList>
            <person name="Schachtman D."/>
        </authorList>
    </citation>
    <scope>NUCLEOTIDE SEQUENCE [LARGE SCALE GENOMIC DNA]</scope>
    <source>
        <strain evidence="1 2">DS1307</strain>
    </source>
</reference>
<comment type="caution">
    <text evidence="1">The sequence shown here is derived from an EMBL/GenBank/DDBJ whole genome shotgun (WGS) entry which is preliminary data.</text>
</comment>
<gene>
    <name evidence="1" type="ORF">J2T09_002387</name>
</gene>
<evidence type="ECO:0000313" key="2">
    <source>
        <dbReference type="Proteomes" id="UP001241472"/>
    </source>
</evidence>
<sequence length="104" mass="11099">MALTREFKQTVKARLDSDPAFRAALLSDAISVLLEGDVETGKSVLRDFINATVGFEALAQEVGVPAKSLMRMFGPKGNPRADNLFAVIHKLQQSSGIQLAVAAA</sequence>
<dbReference type="RefSeq" id="WP_306834559.1">
    <property type="nucleotide sequence ID" value="NZ_JAUSRF010000007.1"/>
</dbReference>
<evidence type="ECO:0000313" key="1">
    <source>
        <dbReference type="EMBL" id="MDP9837630.1"/>
    </source>
</evidence>
<keyword evidence="2" id="KW-1185">Reference proteome</keyword>
<protein>
    <submittedName>
        <fullName evidence="1">DNA-binding phage protein</fullName>
    </submittedName>
</protein>
<accession>A0ABT9PT40</accession>
<keyword evidence="1" id="KW-0238">DNA-binding</keyword>
<organism evidence="1 2">
    <name type="scientific">Neorhizobium huautlense</name>
    <dbReference type="NCBI Taxonomy" id="67774"/>
    <lineage>
        <taxon>Bacteria</taxon>
        <taxon>Pseudomonadati</taxon>
        <taxon>Pseudomonadota</taxon>
        <taxon>Alphaproteobacteria</taxon>
        <taxon>Hyphomicrobiales</taxon>
        <taxon>Rhizobiaceae</taxon>
        <taxon>Rhizobium/Agrobacterium group</taxon>
        <taxon>Neorhizobium</taxon>
    </lineage>
</organism>
<proteinExistence type="predicted"/>
<dbReference type="GO" id="GO:0003677">
    <property type="term" value="F:DNA binding"/>
    <property type="evidence" value="ECO:0007669"/>
    <property type="project" value="UniProtKB-KW"/>
</dbReference>